<feature type="transmembrane region" description="Helical" evidence="4">
    <location>
        <begin position="156"/>
        <end position="181"/>
    </location>
</feature>
<reference evidence="6" key="1">
    <citation type="submission" date="2022-10" db="EMBL/GenBank/DDBJ databases">
        <authorList>
            <person name="Chen Y."/>
            <person name="Dougan E. K."/>
            <person name="Chan C."/>
            <person name="Rhodes N."/>
            <person name="Thang M."/>
        </authorList>
    </citation>
    <scope>NUCLEOTIDE SEQUENCE</scope>
</reference>
<evidence type="ECO:0000313" key="6">
    <source>
        <dbReference type="EMBL" id="CAI4010089.1"/>
    </source>
</evidence>
<dbReference type="EMBL" id="CAMXCT030004713">
    <property type="protein sequence ID" value="CAL4797401.1"/>
    <property type="molecule type" value="Genomic_DNA"/>
</dbReference>
<feature type="domain" description="Apple" evidence="5">
    <location>
        <begin position="24"/>
        <end position="101"/>
    </location>
</feature>
<dbReference type="SUPFAM" id="SSF57414">
    <property type="entry name" value="Hairpin loop containing domain-like"/>
    <property type="match status" value="1"/>
</dbReference>
<keyword evidence="2" id="KW-1015">Disulfide bond</keyword>
<evidence type="ECO:0000259" key="5">
    <source>
        <dbReference type="SMART" id="SM00223"/>
    </source>
</evidence>
<keyword evidence="8" id="KW-1185">Reference proteome</keyword>
<dbReference type="GO" id="GO:0006508">
    <property type="term" value="P:proteolysis"/>
    <property type="evidence" value="ECO:0007669"/>
    <property type="project" value="InterPro"/>
</dbReference>
<evidence type="ECO:0000256" key="3">
    <source>
        <dbReference type="SAM" id="MobiDB-lite"/>
    </source>
</evidence>
<dbReference type="Proteomes" id="UP001152797">
    <property type="component" value="Unassembled WGS sequence"/>
</dbReference>
<evidence type="ECO:0000313" key="8">
    <source>
        <dbReference type="Proteomes" id="UP001152797"/>
    </source>
</evidence>
<dbReference type="Gene3D" id="3.50.4.10">
    <property type="entry name" value="Hepatocyte Growth Factor"/>
    <property type="match status" value="1"/>
</dbReference>
<dbReference type="EMBL" id="CAMXCT020004713">
    <property type="protein sequence ID" value="CAL1163464.1"/>
    <property type="molecule type" value="Genomic_DNA"/>
</dbReference>
<proteinExistence type="predicted"/>
<comment type="caution">
    <text evidence="6">The sequence shown here is derived from an EMBL/GenBank/DDBJ whole genome shotgun (WGS) entry which is preliminary data.</text>
</comment>
<evidence type="ECO:0000256" key="2">
    <source>
        <dbReference type="ARBA" id="ARBA00023157"/>
    </source>
</evidence>
<dbReference type="EMBL" id="CAMXCT010004713">
    <property type="protein sequence ID" value="CAI4010089.1"/>
    <property type="molecule type" value="Genomic_DNA"/>
</dbReference>
<dbReference type="AlphaFoldDB" id="A0A9P1DGM8"/>
<keyword evidence="4" id="KW-0812">Transmembrane</keyword>
<keyword evidence="1" id="KW-0677">Repeat</keyword>
<evidence type="ECO:0000313" key="7">
    <source>
        <dbReference type="EMBL" id="CAL4797401.1"/>
    </source>
</evidence>
<dbReference type="GO" id="GO:0005576">
    <property type="term" value="C:extracellular region"/>
    <property type="evidence" value="ECO:0007669"/>
    <property type="project" value="InterPro"/>
</dbReference>
<reference evidence="7 8" key="2">
    <citation type="submission" date="2024-05" db="EMBL/GenBank/DDBJ databases">
        <authorList>
            <person name="Chen Y."/>
            <person name="Shah S."/>
            <person name="Dougan E. K."/>
            <person name="Thang M."/>
            <person name="Chan C."/>
        </authorList>
    </citation>
    <scope>NUCLEOTIDE SEQUENCE [LARGE SCALE GENOMIC DNA]</scope>
</reference>
<keyword evidence="4" id="KW-0472">Membrane</keyword>
<sequence length="267" mass="28112">MFRFAILVAGAMAMSDPTDMKPSCSERGKAYVTADKISSGPDGLYVINAISCQQSCAANPTCKKFTWKGDTTPLKGGCWLVSDADAEVRDDPMAISGPRLCPAAASSFRRSGPIAISDMGKSGAKDLHDADSLGGKDKTLVAGASTVSKRSDAATFLLGLLAIAGVVGAIFGIAGATYFLAARKPKKTRALKAAPQDEERPIMDETPMPTTSSMPSMQSMPFMQAPMPVPAALTAMPSGPMAQMQPIQYPQYYQPLHIMPPQFAGQP</sequence>
<evidence type="ECO:0000256" key="1">
    <source>
        <dbReference type="ARBA" id="ARBA00022737"/>
    </source>
</evidence>
<evidence type="ECO:0000256" key="4">
    <source>
        <dbReference type="SAM" id="Phobius"/>
    </source>
</evidence>
<accession>A0A9P1DGM8</accession>
<dbReference type="SMART" id="SM00223">
    <property type="entry name" value="APPLE"/>
    <property type="match status" value="1"/>
</dbReference>
<name>A0A9P1DGM8_9DINO</name>
<organism evidence="6">
    <name type="scientific">Cladocopium goreaui</name>
    <dbReference type="NCBI Taxonomy" id="2562237"/>
    <lineage>
        <taxon>Eukaryota</taxon>
        <taxon>Sar</taxon>
        <taxon>Alveolata</taxon>
        <taxon>Dinophyceae</taxon>
        <taxon>Suessiales</taxon>
        <taxon>Symbiodiniaceae</taxon>
        <taxon>Cladocopium</taxon>
    </lineage>
</organism>
<feature type="region of interest" description="Disordered" evidence="3">
    <location>
        <begin position="190"/>
        <end position="214"/>
    </location>
</feature>
<protein>
    <submittedName>
        <fullName evidence="7">Apple domain-containing protein</fullName>
    </submittedName>
</protein>
<keyword evidence="4" id="KW-1133">Transmembrane helix</keyword>
<dbReference type="InterPro" id="IPR000177">
    <property type="entry name" value="Apple"/>
</dbReference>
<gene>
    <name evidence="6" type="ORF">C1SCF055_LOCUS35398</name>
</gene>